<evidence type="ECO:0008006" key="4">
    <source>
        <dbReference type="Google" id="ProtNLM"/>
    </source>
</evidence>
<evidence type="ECO:0000313" key="2">
    <source>
        <dbReference type="EMBL" id="MCO8270501.1"/>
    </source>
</evidence>
<gene>
    <name evidence="2" type="ORF">M1L60_07815</name>
</gene>
<keyword evidence="1" id="KW-1133">Transmembrane helix</keyword>
<dbReference type="RefSeq" id="WP_253236638.1">
    <property type="nucleotide sequence ID" value="NZ_JAMYJR010000006.1"/>
</dbReference>
<accession>A0ABT1DKE2</accession>
<organism evidence="2 3">
    <name type="scientific">Paractinoplanes aksuensis</name>
    <dbReference type="NCBI Taxonomy" id="2939490"/>
    <lineage>
        <taxon>Bacteria</taxon>
        <taxon>Bacillati</taxon>
        <taxon>Actinomycetota</taxon>
        <taxon>Actinomycetes</taxon>
        <taxon>Micromonosporales</taxon>
        <taxon>Micromonosporaceae</taxon>
        <taxon>Paractinoplanes</taxon>
    </lineage>
</organism>
<feature type="transmembrane region" description="Helical" evidence="1">
    <location>
        <begin position="62"/>
        <end position="84"/>
    </location>
</feature>
<evidence type="ECO:0000313" key="3">
    <source>
        <dbReference type="Proteomes" id="UP001523369"/>
    </source>
</evidence>
<keyword evidence="1" id="KW-0812">Transmembrane</keyword>
<name>A0ABT1DKE2_9ACTN</name>
<feature type="transmembrane region" description="Helical" evidence="1">
    <location>
        <begin position="12"/>
        <end position="33"/>
    </location>
</feature>
<comment type="caution">
    <text evidence="2">The sequence shown here is derived from an EMBL/GenBank/DDBJ whole genome shotgun (WGS) entry which is preliminary data.</text>
</comment>
<reference evidence="2 3" key="1">
    <citation type="submission" date="2022-06" db="EMBL/GenBank/DDBJ databases">
        <title>New Species of the Genus Actinoplanes, ActinopZanes ferrugineus.</title>
        <authorList>
            <person name="Ding P."/>
        </authorList>
    </citation>
    <scope>NUCLEOTIDE SEQUENCE [LARGE SCALE GENOMIC DNA]</scope>
    <source>
        <strain evidence="2 3">TRM88003</strain>
    </source>
</reference>
<evidence type="ECO:0000256" key="1">
    <source>
        <dbReference type="SAM" id="Phobius"/>
    </source>
</evidence>
<sequence>MEMPRTVRNSSWAFAAAAGIAAASALVVVLGQAHHGPALDRYLDFNAGDLAAEQFATDVGEILTVTLILALVTVVAGGVLAFVVRRPVAWARTIAWSTALVLALLVGTALLAGVDPVGATPGPDAEPAARLTYDLVPGWYPSVNAVVGLGLLIALGAAGFFVLRSSAADFYRAASKVEDPRWSSFVAERLDPDK</sequence>
<feature type="transmembrane region" description="Helical" evidence="1">
    <location>
        <begin position="96"/>
        <end position="119"/>
    </location>
</feature>
<keyword evidence="1" id="KW-0472">Membrane</keyword>
<protein>
    <recommendedName>
        <fullName evidence="4">Tryptophan-associated transmembrane protein</fullName>
    </recommendedName>
</protein>
<proteinExistence type="predicted"/>
<dbReference type="EMBL" id="JAMYJR010000006">
    <property type="protein sequence ID" value="MCO8270501.1"/>
    <property type="molecule type" value="Genomic_DNA"/>
</dbReference>
<feature type="transmembrane region" description="Helical" evidence="1">
    <location>
        <begin position="139"/>
        <end position="163"/>
    </location>
</feature>
<dbReference type="Proteomes" id="UP001523369">
    <property type="component" value="Unassembled WGS sequence"/>
</dbReference>
<keyword evidence="3" id="KW-1185">Reference proteome</keyword>